<gene>
    <name evidence="2" type="ORF">A1O9_07822</name>
</gene>
<evidence type="ECO:0000313" key="2">
    <source>
        <dbReference type="EMBL" id="KEF56241.1"/>
    </source>
</evidence>
<dbReference type="STRING" id="1182545.A0A072P8R3"/>
<accession>A0A072P8R3</accession>
<protein>
    <recommendedName>
        <fullName evidence="4">RRM domain-containing protein</fullName>
    </recommendedName>
</protein>
<name>A0A072P8R3_9EURO</name>
<reference evidence="2 3" key="1">
    <citation type="submission" date="2013-03" db="EMBL/GenBank/DDBJ databases">
        <title>The Genome Sequence of Exophiala aquamarina CBS 119918.</title>
        <authorList>
            <consortium name="The Broad Institute Genomics Platform"/>
            <person name="Cuomo C."/>
            <person name="de Hoog S."/>
            <person name="Gorbushina A."/>
            <person name="Walker B."/>
            <person name="Young S.K."/>
            <person name="Zeng Q."/>
            <person name="Gargeya S."/>
            <person name="Fitzgerald M."/>
            <person name="Haas B."/>
            <person name="Abouelleil A."/>
            <person name="Allen A.W."/>
            <person name="Alvarado L."/>
            <person name="Arachchi H.M."/>
            <person name="Berlin A.M."/>
            <person name="Chapman S.B."/>
            <person name="Gainer-Dewar J."/>
            <person name="Goldberg J."/>
            <person name="Griggs A."/>
            <person name="Gujja S."/>
            <person name="Hansen M."/>
            <person name="Howarth C."/>
            <person name="Imamovic A."/>
            <person name="Ireland A."/>
            <person name="Larimer J."/>
            <person name="McCowan C."/>
            <person name="Murphy C."/>
            <person name="Pearson M."/>
            <person name="Poon T.W."/>
            <person name="Priest M."/>
            <person name="Roberts A."/>
            <person name="Saif S."/>
            <person name="Shea T."/>
            <person name="Sisk P."/>
            <person name="Sykes S."/>
            <person name="Wortman J."/>
            <person name="Nusbaum C."/>
            <person name="Birren B."/>
        </authorList>
    </citation>
    <scope>NUCLEOTIDE SEQUENCE [LARGE SCALE GENOMIC DNA]</scope>
    <source>
        <strain evidence="2 3">CBS 119918</strain>
    </source>
</reference>
<organism evidence="2 3">
    <name type="scientific">Exophiala aquamarina CBS 119918</name>
    <dbReference type="NCBI Taxonomy" id="1182545"/>
    <lineage>
        <taxon>Eukaryota</taxon>
        <taxon>Fungi</taxon>
        <taxon>Dikarya</taxon>
        <taxon>Ascomycota</taxon>
        <taxon>Pezizomycotina</taxon>
        <taxon>Eurotiomycetes</taxon>
        <taxon>Chaetothyriomycetidae</taxon>
        <taxon>Chaetothyriales</taxon>
        <taxon>Herpotrichiellaceae</taxon>
        <taxon>Exophiala</taxon>
    </lineage>
</organism>
<sequence>MARTKQNDTDDPAHMARFLAIINGEPEERIIGPSSAYNVQCQDSTAPGNVTLADTAVNLSDLGPSSIPQSESVAAMSTPPVSTPDMIGKALGEIINGDEGQSHREQNPETAMASSVQKDYDAQITGNHGEGHRAWTSTQKALLARQAEMAKNTKGWMDNVVASFRKANQGELVQGKCANTVGMALTTEDQASHSQSPETEAFPTFDESVQPNALGGVQLVNDTSSSQADRENSSVDGNASDGESPSPERPHSRQEDHSTGVKVPSEPSKIVQSPTIVVTTSTDTEESDVGPDSQSEGDRQHPAHFKSWGTPAARNQPRSHIRTVLLVGLPGTADLTLVQSLIHGGTIETMRLLPGDTETGTTTAYVTFTSPEAFKQYYSKYPNGFELRHKGKKYNVLVDKQKRVDVMSSAMNAYLECGATRVLKVSGAEDDWGVVALHKIATGKSNTRQIEAITDTYSNLRQVRTIFFRFTNIPDAVKFKAHLVRDVDWESCRFEFVEDPCAKASGFHCGRV</sequence>
<dbReference type="Proteomes" id="UP000027920">
    <property type="component" value="Unassembled WGS sequence"/>
</dbReference>
<keyword evidence="3" id="KW-1185">Reference proteome</keyword>
<proteinExistence type="predicted"/>
<feature type="compositionally biased region" description="Polar residues" evidence="1">
    <location>
        <begin position="234"/>
        <end position="243"/>
    </location>
</feature>
<feature type="compositionally biased region" description="Polar residues" evidence="1">
    <location>
        <begin position="270"/>
        <end position="282"/>
    </location>
</feature>
<feature type="compositionally biased region" description="Basic and acidic residues" evidence="1">
    <location>
        <begin position="246"/>
        <end position="259"/>
    </location>
</feature>
<dbReference type="VEuPathDB" id="FungiDB:A1O9_07822"/>
<dbReference type="RefSeq" id="XP_013258831.1">
    <property type="nucleotide sequence ID" value="XM_013403377.1"/>
</dbReference>
<dbReference type="HOGENOM" id="CLU_033731_0_0_1"/>
<evidence type="ECO:0008006" key="4">
    <source>
        <dbReference type="Google" id="ProtNLM"/>
    </source>
</evidence>
<evidence type="ECO:0000313" key="3">
    <source>
        <dbReference type="Proteomes" id="UP000027920"/>
    </source>
</evidence>
<dbReference type="OrthoDB" id="422086at2759"/>
<evidence type="ECO:0000256" key="1">
    <source>
        <dbReference type="SAM" id="MobiDB-lite"/>
    </source>
</evidence>
<dbReference type="GeneID" id="25282735"/>
<comment type="caution">
    <text evidence="2">The sequence shown here is derived from an EMBL/GenBank/DDBJ whole genome shotgun (WGS) entry which is preliminary data.</text>
</comment>
<dbReference type="AlphaFoldDB" id="A0A072P8R3"/>
<dbReference type="EMBL" id="AMGV01000006">
    <property type="protein sequence ID" value="KEF56241.1"/>
    <property type="molecule type" value="Genomic_DNA"/>
</dbReference>
<feature type="region of interest" description="Disordered" evidence="1">
    <location>
        <begin position="223"/>
        <end position="316"/>
    </location>
</feature>